<reference evidence="1 2" key="1">
    <citation type="submission" date="2018-03" db="EMBL/GenBank/DDBJ databases">
        <title>Genomic Encyclopedia of Archaeal and Bacterial Type Strains, Phase II (KMG-II): from individual species to whole genera.</title>
        <authorList>
            <person name="Goeker M."/>
        </authorList>
    </citation>
    <scope>NUCLEOTIDE SEQUENCE [LARGE SCALE GENOMIC DNA]</scope>
    <source>
        <strain evidence="1 2">DSM 100214</strain>
    </source>
</reference>
<proteinExistence type="predicted"/>
<gene>
    <name evidence="1" type="ORF">CLV62_15220</name>
</gene>
<keyword evidence="2" id="KW-1185">Reference proteome</keyword>
<dbReference type="RefSeq" id="WP_110312720.1">
    <property type="nucleotide sequence ID" value="NZ_QICL01000052.1"/>
</dbReference>
<evidence type="ECO:0000313" key="1">
    <source>
        <dbReference type="EMBL" id="PXV57436.1"/>
    </source>
</evidence>
<dbReference type="AlphaFoldDB" id="A0A2V3PJX7"/>
<dbReference type="EMBL" id="QICL01000052">
    <property type="protein sequence ID" value="PXV57436.1"/>
    <property type="molecule type" value="Genomic_DNA"/>
</dbReference>
<organism evidence="1 2">
    <name type="scientific">Dysgonomonas alginatilytica</name>
    <dbReference type="NCBI Taxonomy" id="1605892"/>
    <lineage>
        <taxon>Bacteria</taxon>
        <taxon>Pseudomonadati</taxon>
        <taxon>Bacteroidota</taxon>
        <taxon>Bacteroidia</taxon>
        <taxon>Bacteroidales</taxon>
        <taxon>Dysgonomonadaceae</taxon>
        <taxon>Dysgonomonas</taxon>
    </lineage>
</organism>
<sequence length="97" mass="11776">MKVYKQETINGKQITCISHWDYDMRSFQVDDKMVLLLDETDYIHPDWEKLIQGVEDHFLEFLQLYPYTREVNSIEEIIPYFKKMIDAETIEFTSPDY</sequence>
<dbReference type="Proteomes" id="UP000247973">
    <property type="component" value="Unassembled WGS sequence"/>
</dbReference>
<accession>A0A2V3PJX7</accession>
<evidence type="ECO:0000313" key="2">
    <source>
        <dbReference type="Proteomes" id="UP000247973"/>
    </source>
</evidence>
<name>A0A2V3PJX7_9BACT</name>
<protein>
    <submittedName>
        <fullName evidence="1">Uncharacterized protein</fullName>
    </submittedName>
</protein>
<comment type="caution">
    <text evidence="1">The sequence shown here is derived from an EMBL/GenBank/DDBJ whole genome shotgun (WGS) entry which is preliminary data.</text>
</comment>